<evidence type="ECO:0000256" key="2">
    <source>
        <dbReference type="ARBA" id="ARBA00022692"/>
    </source>
</evidence>
<feature type="domain" description="Ion transport" evidence="6">
    <location>
        <begin position="36"/>
        <end position="220"/>
    </location>
</feature>
<keyword evidence="4 5" id="KW-0472">Membrane</keyword>
<feature type="transmembrane region" description="Helical" evidence="5">
    <location>
        <begin position="35"/>
        <end position="58"/>
    </location>
</feature>
<comment type="caution">
    <text evidence="7">The sequence shown here is derived from an EMBL/GenBank/DDBJ whole genome shotgun (WGS) entry which is preliminary data.</text>
</comment>
<dbReference type="Pfam" id="PF00520">
    <property type="entry name" value="Ion_trans"/>
    <property type="match status" value="1"/>
</dbReference>
<dbReference type="SUPFAM" id="SSF81324">
    <property type="entry name" value="Voltage-gated potassium channels"/>
    <property type="match status" value="1"/>
</dbReference>
<dbReference type="GO" id="GO:0003254">
    <property type="term" value="P:regulation of membrane depolarization"/>
    <property type="evidence" value="ECO:0007669"/>
    <property type="project" value="TreeGrafter"/>
</dbReference>
<proteinExistence type="predicted"/>
<dbReference type="OrthoDB" id="416476at2759"/>
<dbReference type="GO" id="GO:0005249">
    <property type="term" value="F:voltage-gated potassium channel activity"/>
    <property type="evidence" value="ECO:0007669"/>
    <property type="project" value="TreeGrafter"/>
</dbReference>
<feature type="transmembrane region" description="Helical" evidence="5">
    <location>
        <begin position="70"/>
        <end position="91"/>
    </location>
</feature>
<reference evidence="7" key="1">
    <citation type="submission" date="2021-02" db="EMBL/GenBank/DDBJ databases">
        <authorList>
            <person name="Dougan E. K."/>
            <person name="Rhodes N."/>
            <person name="Thang M."/>
            <person name="Chan C."/>
        </authorList>
    </citation>
    <scope>NUCLEOTIDE SEQUENCE</scope>
</reference>
<dbReference type="InterPro" id="IPR051413">
    <property type="entry name" value="K/Na_HCN_channel"/>
</dbReference>
<sequence>MKRHMDVNVPCKDLNFETEATCPYGVLNPHVSGKLAWDFIVMFLVLMDATVLPFQLTFKGNQDEDSFDMAWLWITTLVFGIDVVMSFNTAVEATEKDLYVAPGKLITSRAIIAKKYIRGWFAIDFGSTVPWSQIAEAMTAGEGSSSQLTRLTKVVKFVRLLRLMRMLRLAKLGAIWERIEARIGSIFFVQCVALIRVLLVVIGICHWNACIFWLVGLNRNLFTELMSDEAQAEYAAGPHWTTVWRMTEAQADAWRWVDRPLSECYAAWQRFHEI</sequence>
<evidence type="ECO:0000256" key="5">
    <source>
        <dbReference type="SAM" id="Phobius"/>
    </source>
</evidence>
<keyword evidence="3 5" id="KW-1133">Transmembrane helix</keyword>
<evidence type="ECO:0000313" key="8">
    <source>
        <dbReference type="Proteomes" id="UP000604046"/>
    </source>
</evidence>
<evidence type="ECO:0000256" key="1">
    <source>
        <dbReference type="ARBA" id="ARBA00004141"/>
    </source>
</evidence>
<dbReference type="Proteomes" id="UP000604046">
    <property type="component" value="Unassembled WGS sequence"/>
</dbReference>
<keyword evidence="8" id="KW-1185">Reference proteome</keyword>
<dbReference type="GO" id="GO:0098855">
    <property type="term" value="C:HCN channel complex"/>
    <property type="evidence" value="ECO:0007669"/>
    <property type="project" value="TreeGrafter"/>
</dbReference>
<comment type="subcellular location">
    <subcellularLocation>
        <location evidence="1">Membrane</location>
        <topology evidence="1">Multi-pass membrane protein</topology>
    </subcellularLocation>
</comment>
<evidence type="ECO:0000256" key="3">
    <source>
        <dbReference type="ARBA" id="ARBA00022989"/>
    </source>
</evidence>
<evidence type="ECO:0000259" key="6">
    <source>
        <dbReference type="Pfam" id="PF00520"/>
    </source>
</evidence>
<organism evidence="7 8">
    <name type="scientific">Symbiodinium natans</name>
    <dbReference type="NCBI Taxonomy" id="878477"/>
    <lineage>
        <taxon>Eukaryota</taxon>
        <taxon>Sar</taxon>
        <taxon>Alveolata</taxon>
        <taxon>Dinophyceae</taxon>
        <taxon>Suessiales</taxon>
        <taxon>Symbiodiniaceae</taxon>
        <taxon>Symbiodinium</taxon>
    </lineage>
</organism>
<accession>A0A812QMX0</accession>
<dbReference type="Gene3D" id="1.10.287.70">
    <property type="match status" value="1"/>
</dbReference>
<keyword evidence="2 5" id="KW-0812">Transmembrane</keyword>
<dbReference type="PANTHER" id="PTHR45689:SF5">
    <property type="entry name" value="I[[H]] CHANNEL, ISOFORM E"/>
    <property type="match status" value="1"/>
</dbReference>
<name>A0A812QMX0_9DINO</name>
<evidence type="ECO:0000256" key="4">
    <source>
        <dbReference type="ARBA" id="ARBA00023136"/>
    </source>
</evidence>
<gene>
    <name evidence="7" type="primary">Kcnh1</name>
    <name evidence="7" type="ORF">SNAT2548_LOCUS21506</name>
</gene>
<dbReference type="GO" id="GO:0035725">
    <property type="term" value="P:sodium ion transmembrane transport"/>
    <property type="evidence" value="ECO:0007669"/>
    <property type="project" value="TreeGrafter"/>
</dbReference>
<evidence type="ECO:0000313" key="7">
    <source>
        <dbReference type="EMBL" id="CAE7394721.1"/>
    </source>
</evidence>
<protein>
    <submittedName>
        <fullName evidence="7">Kcnh1 protein</fullName>
    </submittedName>
</protein>
<dbReference type="EMBL" id="CAJNDS010002255">
    <property type="protein sequence ID" value="CAE7394721.1"/>
    <property type="molecule type" value="Genomic_DNA"/>
</dbReference>
<dbReference type="PANTHER" id="PTHR45689">
    <property type="entry name" value="I[[H]] CHANNEL, ISOFORM E"/>
    <property type="match status" value="1"/>
</dbReference>
<feature type="transmembrane region" description="Helical" evidence="5">
    <location>
        <begin position="186"/>
        <end position="215"/>
    </location>
</feature>
<dbReference type="AlphaFoldDB" id="A0A812QMX0"/>
<dbReference type="InterPro" id="IPR005821">
    <property type="entry name" value="Ion_trans_dom"/>
</dbReference>